<dbReference type="Proteomes" id="UP000294145">
    <property type="component" value="Unassembled WGS sequence"/>
</dbReference>
<accession>A0A7Z8DV53</accession>
<proteinExistence type="predicted"/>
<evidence type="ECO:0000313" key="2">
    <source>
        <dbReference type="Proteomes" id="UP000294145"/>
    </source>
</evidence>
<reference evidence="1 2" key="1">
    <citation type="submission" date="2019-02" db="EMBL/GenBank/DDBJ databases">
        <title>Genomic plasticity associated with the antimicrobial resistance in Vibrio cholerae.</title>
        <authorList>
            <person name="Verma J."/>
            <person name="Bag S."/>
            <person name="Saha B."/>
            <person name="Kumar P."/>
            <person name="Ghosh T.S."/>
            <person name="Dayal M."/>
            <person name="Senapati T."/>
            <person name="Mehra S."/>
            <person name="Dey P."/>
            <person name="Desigamani A."/>
            <person name="Kumar D."/>
            <person name="Rana P."/>
            <person name="Kumar B."/>
            <person name="Maiti T.K."/>
            <person name="Sharma N.C."/>
            <person name="Bhadra R.K."/>
            <person name="Mutreja A."/>
            <person name="Nair G.B."/>
            <person name="Ramamurthy T."/>
            <person name="Das B."/>
        </authorList>
    </citation>
    <scope>NUCLEOTIDE SEQUENCE [LARGE SCALE GENOMIC DNA]</scope>
    <source>
        <strain evidence="1 2">IDH06781</strain>
    </source>
</reference>
<comment type="caution">
    <text evidence="1">The sequence shown here is derived from an EMBL/GenBank/DDBJ whole genome shotgun (WGS) entry which is preliminary data.</text>
</comment>
<protein>
    <submittedName>
        <fullName evidence="1">Uncharacterized protein</fullName>
    </submittedName>
</protein>
<name>A0A7Z8DV53_VIBCL</name>
<gene>
    <name evidence="1" type="ORF">EYB64_03290</name>
</gene>
<organism evidence="1 2">
    <name type="scientific">Vibrio cholerae</name>
    <dbReference type="NCBI Taxonomy" id="666"/>
    <lineage>
        <taxon>Bacteria</taxon>
        <taxon>Pseudomonadati</taxon>
        <taxon>Pseudomonadota</taxon>
        <taxon>Gammaproteobacteria</taxon>
        <taxon>Vibrionales</taxon>
        <taxon>Vibrionaceae</taxon>
        <taxon>Vibrio</taxon>
    </lineage>
</organism>
<evidence type="ECO:0000313" key="1">
    <source>
        <dbReference type="EMBL" id="TBM45303.1"/>
    </source>
</evidence>
<dbReference type="EMBL" id="SISP01000003">
    <property type="protein sequence ID" value="TBM45303.1"/>
    <property type="molecule type" value="Genomic_DNA"/>
</dbReference>
<sequence>MLIVLFHYLLIEKSIKLIPLQTHNLVAEFNRINWFILIKQFLLKRILDHTLESITLYHEHLARIHSY</sequence>
<dbReference type="AlphaFoldDB" id="A0A7Z8DV53"/>